<dbReference type="SUPFAM" id="SSF53335">
    <property type="entry name" value="S-adenosyl-L-methionine-dependent methyltransferases"/>
    <property type="match status" value="1"/>
</dbReference>
<dbReference type="Proteomes" id="UP000230214">
    <property type="component" value="Unassembled WGS sequence"/>
</dbReference>
<evidence type="ECO:0008006" key="3">
    <source>
        <dbReference type="Google" id="ProtNLM"/>
    </source>
</evidence>
<dbReference type="EMBL" id="PCXU01000041">
    <property type="protein sequence ID" value="PIR43044.1"/>
    <property type="molecule type" value="Genomic_DNA"/>
</dbReference>
<comment type="caution">
    <text evidence="1">The sequence shown here is derived from an EMBL/GenBank/DDBJ whole genome shotgun (WGS) entry which is preliminary data.</text>
</comment>
<dbReference type="InterPro" id="IPR029063">
    <property type="entry name" value="SAM-dependent_MTases_sf"/>
</dbReference>
<name>A0A2H0RAI1_UNCKA</name>
<dbReference type="CDD" id="cd02440">
    <property type="entry name" value="AdoMet_MTases"/>
    <property type="match status" value="1"/>
</dbReference>
<accession>A0A2H0RAI1</accession>
<evidence type="ECO:0000313" key="1">
    <source>
        <dbReference type="EMBL" id="PIR43044.1"/>
    </source>
</evidence>
<dbReference type="PANTHER" id="PTHR43861">
    <property type="entry name" value="TRANS-ACONITATE 2-METHYLTRANSFERASE-RELATED"/>
    <property type="match status" value="1"/>
</dbReference>
<protein>
    <recommendedName>
        <fullName evidence="3">Methyltransferase type 11</fullName>
    </recommendedName>
</protein>
<dbReference type="AlphaFoldDB" id="A0A2H0RAI1"/>
<reference evidence="1 2" key="1">
    <citation type="submission" date="2017-09" db="EMBL/GenBank/DDBJ databases">
        <title>Depth-based differentiation of microbial function through sediment-hosted aquifers and enrichment of novel symbionts in the deep terrestrial subsurface.</title>
        <authorList>
            <person name="Probst A.J."/>
            <person name="Ladd B."/>
            <person name="Jarett J.K."/>
            <person name="Geller-Mcgrath D.E."/>
            <person name="Sieber C.M."/>
            <person name="Emerson J.B."/>
            <person name="Anantharaman K."/>
            <person name="Thomas B.C."/>
            <person name="Malmstrom R."/>
            <person name="Stieglmeier M."/>
            <person name="Klingl A."/>
            <person name="Woyke T."/>
            <person name="Ryan C.M."/>
            <person name="Banfield J.F."/>
        </authorList>
    </citation>
    <scope>NUCLEOTIDE SEQUENCE [LARGE SCALE GENOMIC DNA]</scope>
    <source>
        <strain evidence="1">CG10_big_fil_rev_8_21_14_0_10_32_10</strain>
    </source>
</reference>
<evidence type="ECO:0000313" key="2">
    <source>
        <dbReference type="Proteomes" id="UP000230214"/>
    </source>
</evidence>
<gene>
    <name evidence="1" type="ORF">COV24_04785</name>
</gene>
<dbReference type="Gene3D" id="3.40.50.150">
    <property type="entry name" value="Vaccinia Virus protein VP39"/>
    <property type="match status" value="1"/>
</dbReference>
<dbReference type="PANTHER" id="PTHR43861:SF6">
    <property type="entry name" value="METHYLTRANSFERASE TYPE 11"/>
    <property type="match status" value="1"/>
</dbReference>
<sequence length="317" mass="36246">MTTEINNNNRDSHKTVIGTSSCAMCGGRRNYTVLYESTLKGDYSDINRTNFSARRLPDRVHGTIVKCRKCGLVRTLELIDRQYLSGLYKESAFTYKDILNNLTRTYRKIVIRALKYVSSKNSFLEIGCGNGFLLKEVMALGFKKVVGVEPSINAISFAEEYVKPLIKNTIIKNNLFPPASFDMIVGFQVFDHIQNPNEFLSICHKLIRSEGIIILMNHDVNSLSAKILKDRSPICDIEHPYLYGKDTMFDILKKNGFDIVDYYNPPSYFSFRYIVRLLPLLDKLKMRIINSKLKLLDVTVRVCPGNLCVIARKEGKE</sequence>
<proteinExistence type="predicted"/>
<dbReference type="Pfam" id="PF13489">
    <property type="entry name" value="Methyltransf_23"/>
    <property type="match status" value="1"/>
</dbReference>
<organism evidence="1 2">
    <name type="scientific">candidate division WWE3 bacterium CG10_big_fil_rev_8_21_14_0_10_32_10</name>
    <dbReference type="NCBI Taxonomy" id="1975090"/>
    <lineage>
        <taxon>Bacteria</taxon>
        <taxon>Katanobacteria</taxon>
    </lineage>
</organism>